<feature type="region of interest" description="Disordered" evidence="9">
    <location>
        <begin position="319"/>
        <end position="345"/>
    </location>
</feature>
<dbReference type="InterPro" id="IPR007722">
    <property type="entry name" value="DCP2_BoxA"/>
</dbReference>
<feature type="compositionally biased region" description="Polar residues" evidence="9">
    <location>
        <begin position="593"/>
        <end position="612"/>
    </location>
</feature>
<dbReference type="Gene3D" id="1.10.10.1050">
    <property type="entry name" value="Dcp2, box A domain"/>
    <property type="match status" value="1"/>
</dbReference>
<dbReference type="InterPro" id="IPR044099">
    <property type="entry name" value="Dcp2_NUDIX"/>
</dbReference>
<sequence>MAGTASLLALLNGAGPSQSIAVSDLFSQPQAASTASQVESGKSKQVHGALGPSSDHEGLAAASSHFAQMTLDDVLDDLSSRFIVNLPAEELLSVERICFQVEQAHWFYEDFVRPQQPALPSFDLRHFTTVLFQACPLLAQYDAEEAYTNFLRYRKRVPVCGSIMLNPHCDKVLLVKGWTSGSTFSFPRGKINQGESERDCAIREIWEETGYDLRPHIDASIAPHPQSSIACPPPLPEGIRDKDYVEITMQEQRIRLYVIAGIPEDFAFETRTRKEISSIKWFALTQLPAWSEETKKTDKKFYMVAPFIKPLKRYLKARKAPRRNEKPAITILQKPTPSEATLPMPAFSDLEEGNRALQALFFGTSEASPALLRSKDPPQRQPVALTAHSSPASNRPEPPTETDLEDAAELPEPVDSASAKWLEQATAYIHPRDGSVAAPQPSLPPVQRDALLRLLAAEEPPPSAPASAIKVNVADLFNGANPAQISSSKPPVRTARLPSQSFATEQERDLKRAELLRDLDILMPVPAETSRSVAKQAPMAPSEPPRHLRPETQRPVLFTPSAPTQSQLVSPAQPVIGLPPAYPQLGVIPGQRPPQNGQNGYVPIRQTSNPNARQLPPIPGNQLAWQVPPPSNQMISYVNGLMRPLPHQAAILPPPPPPQQQQSHQQIPLNKQKPPMQSQRPHMQANQEPQSYAFQRSPQHLAGQQMSPQQVSPQPRSNPNAPSLLSLLNAPKPAPVPAPTASAASAQAVNASALLSLFDRAPPGILADATRPVYPSGSPAVAAMQSSRPDLLSILSPQTKL</sequence>
<gene>
    <name evidence="11" type="primary">Mo05144</name>
    <name evidence="11" type="ORF">E5Q_05144</name>
</gene>
<proteinExistence type="inferred from homology"/>
<comment type="caution">
    <text evidence="11">The sequence shown here is derived from an EMBL/GenBank/DDBJ whole genome shotgun (WGS) entry which is preliminary data.</text>
</comment>
<feature type="compositionally biased region" description="Polar residues" evidence="9">
    <location>
        <begin position="675"/>
        <end position="698"/>
    </location>
</feature>
<feature type="region of interest" description="Disordered" evidence="9">
    <location>
        <begin position="33"/>
        <end position="57"/>
    </location>
</feature>
<evidence type="ECO:0000256" key="1">
    <source>
        <dbReference type="ARBA" id="ARBA00001936"/>
    </source>
</evidence>
<evidence type="ECO:0000256" key="7">
    <source>
        <dbReference type="ARBA" id="ARBA00022884"/>
    </source>
</evidence>
<accession>G7E6J8</accession>
<reference evidence="11 12" key="2">
    <citation type="journal article" date="2012" name="Open Biol.">
        <title>Characteristics of nucleosomes and linker DNA regions on the genome of the basidiomycete Mixia osmundae revealed by mono- and dinucleosome mapping.</title>
        <authorList>
            <person name="Nishida H."/>
            <person name="Kondo S."/>
            <person name="Matsumoto T."/>
            <person name="Suzuki Y."/>
            <person name="Yoshikawa H."/>
            <person name="Taylor T.D."/>
            <person name="Sugiyama J."/>
        </authorList>
    </citation>
    <scope>NUCLEOTIDE SEQUENCE [LARGE SCALE GENOMIC DNA]</scope>
    <source>
        <strain evidence="12">CBS 9802 / IAM 14324 / JCM 22182 / KY 12970</strain>
    </source>
</reference>
<feature type="region of interest" description="Disordered" evidence="9">
    <location>
        <begin position="369"/>
        <end position="412"/>
    </location>
</feature>
<reference evidence="11 12" key="1">
    <citation type="journal article" date="2011" name="J. Gen. Appl. Microbiol.">
        <title>Draft genome sequencing of the enigmatic basidiomycete Mixia osmundae.</title>
        <authorList>
            <person name="Nishida H."/>
            <person name="Nagatsuka Y."/>
            <person name="Sugiyama J."/>
        </authorList>
    </citation>
    <scope>NUCLEOTIDE SEQUENCE [LARGE SCALE GENOMIC DNA]</scope>
    <source>
        <strain evidence="12">CBS 9802 / IAM 14324 / JCM 22182 / KY 12970</strain>
    </source>
</reference>
<dbReference type="InterPro" id="IPR036189">
    <property type="entry name" value="DCP2_BoxA_sf"/>
</dbReference>
<dbReference type="Pfam" id="PF05026">
    <property type="entry name" value="DCP2"/>
    <property type="match status" value="1"/>
</dbReference>
<evidence type="ECO:0000256" key="6">
    <source>
        <dbReference type="ARBA" id="ARBA00022801"/>
    </source>
</evidence>
<dbReference type="InterPro" id="IPR020084">
    <property type="entry name" value="NUDIX_hydrolase_CS"/>
</dbReference>
<dbReference type="SUPFAM" id="SSF55811">
    <property type="entry name" value="Nudix"/>
    <property type="match status" value="1"/>
</dbReference>
<dbReference type="InterPro" id="IPR015797">
    <property type="entry name" value="NUDIX_hydrolase-like_dom_sf"/>
</dbReference>
<evidence type="ECO:0000313" key="11">
    <source>
        <dbReference type="EMBL" id="GAA98458.1"/>
    </source>
</evidence>
<evidence type="ECO:0000256" key="5">
    <source>
        <dbReference type="ARBA" id="ARBA00022723"/>
    </source>
</evidence>
<keyword evidence="6" id="KW-0378">Hydrolase</keyword>
<dbReference type="eggNOG" id="KOG2937">
    <property type="taxonomic scope" value="Eukaryota"/>
</dbReference>
<evidence type="ECO:0000313" key="12">
    <source>
        <dbReference type="Proteomes" id="UP000009131"/>
    </source>
</evidence>
<feature type="region of interest" description="Disordered" evidence="9">
    <location>
        <begin position="529"/>
        <end position="550"/>
    </location>
</feature>
<dbReference type="HOGENOM" id="CLU_351270_0_0_1"/>
<dbReference type="GO" id="GO:0000184">
    <property type="term" value="P:nuclear-transcribed mRNA catabolic process, nonsense-mediated decay"/>
    <property type="evidence" value="ECO:0007669"/>
    <property type="project" value="InterPro"/>
</dbReference>
<dbReference type="OrthoDB" id="18996at2759"/>
<dbReference type="Pfam" id="PF00293">
    <property type="entry name" value="NUDIX"/>
    <property type="match status" value="1"/>
</dbReference>
<dbReference type="SUPFAM" id="SSF140586">
    <property type="entry name" value="Dcp2 domain-like"/>
    <property type="match status" value="1"/>
</dbReference>
<dbReference type="GO" id="GO:0140933">
    <property type="term" value="F:5'-(N(7)-methylguanosine 5'-triphospho)-[mRNA] hydrolase activity"/>
    <property type="evidence" value="ECO:0007669"/>
    <property type="project" value="InterPro"/>
</dbReference>
<dbReference type="InterPro" id="IPR000086">
    <property type="entry name" value="NUDIX_hydrolase_dom"/>
</dbReference>
<organism evidence="11 12">
    <name type="scientific">Mixia osmundae (strain CBS 9802 / IAM 14324 / JCM 22182 / KY 12970)</name>
    <dbReference type="NCBI Taxonomy" id="764103"/>
    <lineage>
        <taxon>Eukaryota</taxon>
        <taxon>Fungi</taxon>
        <taxon>Dikarya</taxon>
        <taxon>Basidiomycota</taxon>
        <taxon>Pucciniomycotina</taxon>
        <taxon>Mixiomycetes</taxon>
        <taxon>Mixiales</taxon>
        <taxon>Mixiaceae</taxon>
        <taxon>Mixia</taxon>
    </lineage>
</organism>
<dbReference type="CDD" id="cd03672">
    <property type="entry name" value="NUDIX_Dcp2p_Nudt20"/>
    <property type="match status" value="1"/>
</dbReference>
<feature type="region of interest" description="Disordered" evidence="9">
    <location>
        <begin position="646"/>
        <end position="740"/>
    </location>
</feature>
<keyword evidence="7" id="KW-0694">RNA-binding</keyword>
<dbReference type="GO" id="GO:0000932">
    <property type="term" value="C:P-body"/>
    <property type="evidence" value="ECO:0007669"/>
    <property type="project" value="TreeGrafter"/>
</dbReference>
<dbReference type="PANTHER" id="PTHR23114:SF17">
    <property type="entry name" value="M7GPPPN-MRNA HYDROLASE"/>
    <property type="match status" value="1"/>
</dbReference>
<evidence type="ECO:0000256" key="4">
    <source>
        <dbReference type="ARBA" id="ARBA00022490"/>
    </source>
</evidence>
<evidence type="ECO:0000256" key="9">
    <source>
        <dbReference type="SAM" id="MobiDB-lite"/>
    </source>
</evidence>
<dbReference type="Proteomes" id="UP000009131">
    <property type="component" value="Unassembled WGS sequence"/>
</dbReference>
<evidence type="ECO:0000256" key="8">
    <source>
        <dbReference type="ARBA" id="ARBA00023211"/>
    </source>
</evidence>
<dbReference type="AlphaFoldDB" id="G7E6J8"/>
<dbReference type="PROSITE" id="PS51462">
    <property type="entry name" value="NUDIX"/>
    <property type="match status" value="1"/>
</dbReference>
<name>G7E6J8_MIXOS</name>
<comment type="subcellular location">
    <subcellularLocation>
        <location evidence="2">Cytoplasm</location>
    </subcellularLocation>
</comment>
<keyword evidence="8" id="KW-0464">Manganese</keyword>
<dbReference type="EMBL" id="BABT02000152">
    <property type="protein sequence ID" value="GAA98458.1"/>
    <property type="molecule type" value="Genomic_DNA"/>
</dbReference>
<dbReference type="PANTHER" id="PTHR23114">
    <property type="entry name" value="M7GPPPN-MRNA HYDROLASE"/>
    <property type="match status" value="1"/>
</dbReference>
<dbReference type="InParanoid" id="G7E6J8"/>
<dbReference type="GO" id="GO:0030145">
    <property type="term" value="F:manganese ion binding"/>
    <property type="evidence" value="ECO:0007669"/>
    <property type="project" value="InterPro"/>
</dbReference>
<comment type="similarity">
    <text evidence="3">Belongs to the Nudix hydrolase family. DCP2 subfamily.</text>
</comment>
<dbReference type="GO" id="GO:0003723">
    <property type="term" value="F:RNA binding"/>
    <property type="evidence" value="ECO:0007669"/>
    <property type="project" value="UniProtKB-KW"/>
</dbReference>
<keyword evidence="4" id="KW-0963">Cytoplasm</keyword>
<keyword evidence="12" id="KW-1185">Reference proteome</keyword>
<feature type="compositionally biased region" description="Acidic residues" evidence="9">
    <location>
        <begin position="400"/>
        <end position="409"/>
    </location>
</feature>
<feature type="region of interest" description="Disordered" evidence="9">
    <location>
        <begin position="482"/>
        <end position="506"/>
    </location>
</feature>
<feature type="compositionally biased region" description="Low complexity" evidence="9">
    <location>
        <begin position="704"/>
        <end position="731"/>
    </location>
</feature>
<feature type="region of interest" description="Disordered" evidence="9">
    <location>
        <begin position="590"/>
        <end position="614"/>
    </location>
</feature>
<dbReference type="RefSeq" id="XP_014568385.1">
    <property type="nucleotide sequence ID" value="XM_014712899.1"/>
</dbReference>
<keyword evidence="5" id="KW-0479">Metal-binding</keyword>
<dbReference type="SMART" id="SM01125">
    <property type="entry name" value="DCP2"/>
    <property type="match status" value="1"/>
</dbReference>
<feature type="domain" description="Nudix hydrolase" evidence="10">
    <location>
        <begin position="155"/>
        <end position="307"/>
    </location>
</feature>
<evidence type="ECO:0000256" key="2">
    <source>
        <dbReference type="ARBA" id="ARBA00004496"/>
    </source>
</evidence>
<evidence type="ECO:0000256" key="3">
    <source>
        <dbReference type="ARBA" id="ARBA00005279"/>
    </source>
</evidence>
<dbReference type="GO" id="GO:0000290">
    <property type="term" value="P:deadenylation-dependent decapping of nuclear-transcribed mRNA"/>
    <property type="evidence" value="ECO:0007669"/>
    <property type="project" value="InterPro"/>
</dbReference>
<comment type="cofactor">
    <cofactor evidence="1">
        <name>Mn(2+)</name>
        <dbReference type="ChEBI" id="CHEBI:29035"/>
    </cofactor>
</comment>
<dbReference type="STRING" id="764103.G7E6J8"/>
<evidence type="ECO:0000259" key="10">
    <source>
        <dbReference type="PROSITE" id="PS51462"/>
    </source>
</evidence>
<dbReference type="Gene3D" id="3.90.79.10">
    <property type="entry name" value="Nucleoside Triphosphate Pyrophosphohydrolase"/>
    <property type="match status" value="1"/>
</dbReference>
<protein>
    <recommendedName>
        <fullName evidence="10">Nudix hydrolase domain-containing protein</fullName>
    </recommendedName>
</protein>
<dbReference type="PROSITE" id="PS00893">
    <property type="entry name" value="NUDIX_BOX"/>
    <property type="match status" value="1"/>
</dbReference>